<dbReference type="SUPFAM" id="SSF52980">
    <property type="entry name" value="Restriction endonuclease-like"/>
    <property type="match status" value="1"/>
</dbReference>
<dbReference type="InterPro" id="IPR012296">
    <property type="entry name" value="Nuclease_put_TT1808"/>
</dbReference>
<dbReference type="OrthoDB" id="274140at2"/>
<dbReference type="Pfam" id="PF05685">
    <property type="entry name" value="Uma2"/>
    <property type="match status" value="1"/>
</dbReference>
<dbReference type="AlphaFoldDB" id="A0A517R3K7"/>
<organism evidence="2 3">
    <name type="scientific">Stratiformator vulcanicus</name>
    <dbReference type="NCBI Taxonomy" id="2527980"/>
    <lineage>
        <taxon>Bacteria</taxon>
        <taxon>Pseudomonadati</taxon>
        <taxon>Planctomycetota</taxon>
        <taxon>Planctomycetia</taxon>
        <taxon>Planctomycetales</taxon>
        <taxon>Planctomycetaceae</taxon>
        <taxon>Stratiformator</taxon>
    </lineage>
</organism>
<feature type="domain" description="Putative restriction endonuclease" evidence="1">
    <location>
        <begin position="28"/>
        <end position="182"/>
    </location>
</feature>
<sequence length="204" mass="22984">MPVLVLDEFFSEKLVTDRQERGVDRPDEVWDGLYIVMPSRDNQHQELITHLLRPLHFASDEAMRGTTFPGCNVSDRAADWKENHRCPDIAVYLKGNPAIDRGTHWQGGPDLAIEIVSPGDRSRDKLRFYTAVGTREVLIVDRDPWQLELYRNDGSPVMSSVGIAKVNGDAITTESVPLTWRLTAGSDRPLIEVESADPPGHWQI</sequence>
<dbReference type="KEGG" id="svp:Pan189_28660"/>
<dbReference type="PANTHER" id="PTHR34107">
    <property type="entry name" value="SLL0198 PROTEIN-RELATED"/>
    <property type="match status" value="1"/>
</dbReference>
<dbReference type="CDD" id="cd06260">
    <property type="entry name" value="DUF820-like"/>
    <property type="match status" value="1"/>
</dbReference>
<dbReference type="Proteomes" id="UP000317318">
    <property type="component" value="Chromosome"/>
</dbReference>
<accession>A0A517R3K7</accession>
<dbReference type="Gene3D" id="3.90.1570.10">
    <property type="entry name" value="tt1808, chain A"/>
    <property type="match status" value="1"/>
</dbReference>
<reference evidence="2 3" key="1">
    <citation type="submission" date="2019-02" db="EMBL/GenBank/DDBJ databases">
        <title>Deep-cultivation of Planctomycetes and their phenomic and genomic characterization uncovers novel biology.</title>
        <authorList>
            <person name="Wiegand S."/>
            <person name="Jogler M."/>
            <person name="Boedeker C."/>
            <person name="Pinto D."/>
            <person name="Vollmers J."/>
            <person name="Rivas-Marin E."/>
            <person name="Kohn T."/>
            <person name="Peeters S.H."/>
            <person name="Heuer A."/>
            <person name="Rast P."/>
            <person name="Oberbeckmann S."/>
            <person name="Bunk B."/>
            <person name="Jeske O."/>
            <person name="Meyerdierks A."/>
            <person name="Storesund J.E."/>
            <person name="Kallscheuer N."/>
            <person name="Luecker S."/>
            <person name="Lage O.M."/>
            <person name="Pohl T."/>
            <person name="Merkel B.J."/>
            <person name="Hornburger P."/>
            <person name="Mueller R.-W."/>
            <person name="Bruemmer F."/>
            <person name="Labrenz M."/>
            <person name="Spormann A.M."/>
            <person name="Op den Camp H."/>
            <person name="Overmann J."/>
            <person name="Amann R."/>
            <person name="Jetten M.S.M."/>
            <person name="Mascher T."/>
            <person name="Medema M.H."/>
            <person name="Devos D.P."/>
            <person name="Kaster A.-K."/>
            <person name="Ovreas L."/>
            <person name="Rohde M."/>
            <person name="Galperin M.Y."/>
            <person name="Jogler C."/>
        </authorList>
    </citation>
    <scope>NUCLEOTIDE SEQUENCE [LARGE SCALE GENOMIC DNA]</scope>
    <source>
        <strain evidence="2 3">Pan189</strain>
    </source>
</reference>
<protein>
    <recommendedName>
        <fullName evidence="1">Putative restriction endonuclease domain-containing protein</fullName>
    </recommendedName>
</protein>
<proteinExistence type="predicted"/>
<dbReference type="InterPro" id="IPR008538">
    <property type="entry name" value="Uma2"/>
</dbReference>
<keyword evidence="3" id="KW-1185">Reference proteome</keyword>
<dbReference type="InterPro" id="IPR011335">
    <property type="entry name" value="Restrct_endonuc-II-like"/>
</dbReference>
<evidence type="ECO:0000259" key="1">
    <source>
        <dbReference type="Pfam" id="PF05685"/>
    </source>
</evidence>
<evidence type="ECO:0000313" key="3">
    <source>
        <dbReference type="Proteomes" id="UP000317318"/>
    </source>
</evidence>
<dbReference type="PANTHER" id="PTHR34107:SF4">
    <property type="entry name" value="SLL1222 PROTEIN"/>
    <property type="match status" value="1"/>
</dbReference>
<dbReference type="RefSeq" id="WP_145364576.1">
    <property type="nucleotide sequence ID" value="NZ_CP036268.1"/>
</dbReference>
<name>A0A517R3K7_9PLAN</name>
<gene>
    <name evidence="2" type="ORF">Pan189_28660</name>
</gene>
<evidence type="ECO:0000313" key="2">
    <source>
        <dbReference type="EMBL" id="QDT38472.1"/>
    </source>
</evidence>
<dbReference type="EMBL" id="CP036268">
    <property type="protein sequence ID" value="QDT38472.1"/>
    <property type="molecule type" value="Genomic_DNA"/>
</dbReference>